<proteinExistence type="inferred from homology"/>
<evidence type="ECO:0000313" key="8">
    <source>
        <dbReference type="EMBL" id="RJY16894.1"/>
    </source>
</evidence>
<dbReference type="Proteomes" id="UP000273022">
    <property type="component" value="Unassembled WGS sequence"/>
</dbReference>
<dbReference type="OrthoDB" id="9800643at2"/>
<name>A0A3A6U5Z9_9GAMM</name>
<keyword evidence="3 5" id="KW-0949">S-adenosyl-L-methionine</keyword>
<organism evidence="8 9">
    <name type="scientific">Parashewanella spongiae</name>
    <dbReference type="NCBI Taxonomy" id="342950"/>
    <lineage>
        <taxon>Bacteria</taxon>
        <taxon>Pseudomonadati</taxon>
        <taxon>Pseudomonadota</taxon>
        <taxon>Gammaproteobacteria</taxon>
        <taxon>Alteromonadales</taxon>
        <taxon>Shewanellaceae</taxon>
        <taxon>Parashewanella</taxon>
    </lineage>
</organism>
<comment type="function">
    <text evidence="5">Methylates the class 1 translation termination release factors RF1/PrfA and RF2/PrfB on the glutamine residue of the universally conserved GGQ motif.</text>
</comment>
<dbReference type="InterPro" id="IPR019874">
    <property type="entry name" value="RF_methyltr_PrmC"/>
</dbReference>
<feature type="binding site" evidence="5">
    <location>
        <position position="151"/>
    </location>
    <ligand>
        <name>S-adenosyl-L-methionine</name>
        <dbReference type="ChEBI" id="CHEBI:59789"/>
    </ligand>
</feature>
<evidence type="ECO:0000256" key="2">
    <source>
        <dbReference type="ARBA" id="ARBA00022679"/>
    </source>
</evidence>
<dbReference type="FunFam" id="1.10.8.10:FF:000032">
    <property type="entry name" value="Release factor glutamine methyltransferase"/>
    <property type="match status" value="1"/>
</dbReference>
<dbReference type="InterPro" id="IPR004556">
    <property type="entry name" value="HemK-like"/>
</dbReference>
<dbReference type="Gene3D" id="1.10.8.10">
    <property type="entry name" value="DNA helicase RuvA subunit, C-terminal domain"/>
    <property type="match status" value="1"/>
</dbReference>
<evidence type="ECO:0000313" key="9">
    <source>
        <dbReference type="Proteomes" id="UP000273022"/>
    </source>
</evidence>
<dbReference type="Pfam" id="PF13847">
    <property type="entry name" value="Methyltransf_31"/>
    <property type="match status" value="1"/>
</dbReference>
<dbReference type="NCBIfam" id="TIGR03534">
    <property type="entry name" value="RF_mod_PrmC"/>
    <property type="match status" value="1"/>
</dbReference>
<reference evidence="8 9" key="1">
    <citation type="submission" date="2018-09" db="EMBL/GenBank/DDBJ databases">
        <title>Phylogeny of the Shewanellaceae, and recommendation for two new genera, Pseudoshewanella and Parashewanella.</title>
        <authorList>
            <person name="Wang G."/>
        </authorList>
    </citation>
    <scope>NUCLEOTIDE SEQUENCE [LARGE SCALE GENOMIC DNA]</scope>
    <source>
        <strain evidence="8 9">KCTC 22492</strain>
    </source>
</reference>
<dbReference type="CDD" id="cd02440">
    <property type="entry name" value="AdoMet_MTases"/>
    <property type="match status" value="1"/>
</dbReference>
<accession>A0A3A6U5Z9</accession>
<dbReference type="AlphaFoldDB" id="A0A3A6U5Z9"/>
<dbReference type="GO" id="GO:0102559">
    <property type="term" value="F:peptide chain release factor N(5)-glutamine methyltransferase activity"/>
    <property type="evidence" value="ECO:0007669"/>
    <property type="project" value="UniProtKB-EC"/>
</dbReference>
<dbReference type="SUPFAM" id="SSF53335">
    <property type="entry name" value="S-adenosyl-L-methionine-dependent methyltransferases"/>
    <property type="match status" value="1"/>
</dbReference>
<evidence type="ECO:0000256" key="5">
    <source>
        <dbReference type="HAMAP-Rule" id="MF_02126"/>
    </source>
</evidence>
<protein>
    <recommendedName>
        <fullName evidence="5">Release factor glutamine methyltransferase</fullName>
        <shortName evidence="5">RF MTase</shortName>
        <ecNumber evidence="5">2.1.1.297</ecNumber>
    </recommendedName>
    <alternativeName>
        <fullName evidence="5">N5-glutamine methyltransferase PrmC</fullName>
    </alternativeName>
    <alternativeName>
        <fullName evidence="5">Protein-(glutamine-N5) MTase PrmC</fullName>
    </alternativeName>
    <alternativeName>
        <fullName evidence="5">Protein-glutamine N-methyltransferase PrmC</fullName>
    </alternativeName>
</protein>
<evidence type="ECO:0000259" key="7">
    <source>
        <dbReference type="Pfam" id="PF17827"/>
    </source>
</evidence>
<feature type="domain" description="Methyltransferase" evidence="6">
    <location>
        <begin position="120"/>
        <end position="265"/>
    </location>
</feature>
<dbReference type="Pfam" id="PF17827">
    <property type="entry name" value="PrmC_N"/>
    <property type="match status" value="1"/>
</dbReference>
<keyword evidence="9" id="KW-1185">Reference proteome</keyword>
<comment type="caution">
    <text evidence="8">The sequence shown here is derived from an EMBL/GenBank/DDBJ whole genome shotgun (WGS) entry which is preliminary data.</text>
</comment>
<sequence>MTSSQSNASQTNISEALQWGLQELSSNSDSAQLDAEVCLQHCLNKNRAFLYTWPEKPLKLAQWQQFSKMILRRKKGEPIAHITGEREFWSLPFLVNNTTLIPRPDTEILVETALNLDLPDNARVLDLGTGTGAIALSLAHEESNWQITAVDKMPEAVELAILNKAHLSLSNVSILQSDWFTNIAKQKFDLIISNPPYIDETDHHLNEGDVRFEPSSALTARESGYADLYYIAEQAKHFLTDGGYLLLEHGYEQTAQLKTKFENLQYSKIQTIKDYGNNDRCTLGVLGISGSKGLAI</sequence>
<dbReference type="EMBL" id="QYYH01000045">
    <property type="protein sequence ID" value="RJY16894.1"/>
    <property type="molecule type" value="Genomic_DNA"/>
</dbReference>
<keyword evidence="1 5" id="KW-0489">Methyltransferase</keyword>
<feature type="binding site" evidence="5">
    <location>
        <begin position="128"/>
        <end position="132"/>
    </location>
    <ligand>
        <name>S-adenosyl-L-methionine</name>
        <dbReference type="ChEBI" id="CHEBI:59789"/>
    </ligand>
</feature>
<evidence type="ECO:0000259" key="6">
    <source>
        <dbReference type="Pfam" id="PF13847"/>
    </source>
</evidence>
<feature type="binding site" evidence="5">
    <location>
        <begin position="194"/>
        <end position="197"/>
    </location>
    <ligand>
        <name>substrate</name>
    </ligand>
</feature>
<evidence type="ECO:0000256" key="3">
    <source>
        <dbReference type="ARBA" id="ARBA00022691"/>
    </source>
</evidence>
<dbReference type="InterPro" id="IPR025714">
    <property type="entry name" value="Methyltranfer_dom"/>
</dbReference>
<comment type="similarity">
    <text evidence="5">Belongs to the protein N5-glutamine methyltransferase family. PrmC subfamily.</text>
</comment>
<dbReference type="HAMAP" id="MF_02126">
    <property type="entry name" value="RF_methyltr_PrmC"/>
    <property type="match status" value="1"/>
</dbReference>
<dbReference type="GO" id="GO:0003676">
    <property type="term" value="F:nucleic acid binding"/>
    <property type="evidence" value="ECO:0007669"/>
    <property type="project" value="InterPro"/>
</dbReference>
<dbReference type="InterPro" id="IPR002052">
    <property type="entry name" value="DNA_methylase_N6_adenine_CS"/>
</dbReference>
<dbReference type="InterPro" id="IPR029063">
    <property type="entry name" value="SAM-dependent_MTases_sf"/>
</dbReference>
<dbReference type="PANTHER" id="PTHR18895">
    <property type="entry name" value="HEMK METHYLTRANSFERASE"/>
    <property type="match status" value="1"/>
</dbReference>
<dbReference type="InterPro" id="IPR040758">
    <property type="entry name" value="PrmC_N"/>
</dbReference>
<dbReference type="InterPro" id="IPR050320">
    <property type="entry name" value="N5-glutamine_MTase"/>
</dbReference>
<dbReference type="PANTHER" id="PTHR18895:SF74">
    <property type="entry name" value="MTRF1L RELEASE FACTOR GLUTAMINE METHYLTRANSFERASE"/>
    <property type="match status" value="1"/>
</dbReference>
<dbReference type="EC" id="2.1.1.297" evidence="5"/>
<dbReference type="Gene3D" id="3.40.50.150">
    <property type="entry name" value="Vaccinia Virus protein VP39"/>
    <property type="match status" value="1"/>
</dbReference>
<dbReference type="GO" id="GO:0032259">
    <property type="term" value="P:methylation"/>
    <property type="evidence" value="ECO:0007669"/>
    <property type="project" value="UniProtKB-KW"/>
</dbReference>
<keyword evidence="2 5" id="KW-0808">Transferase</keyword>
<feature type="domain" description="Release factor glutamine methyltransferase N-terminal" evidence="7">
    <location>
        <begin position="15"/>
        <end position="84"/>
    </location>
</feature>
<dbReference type="RefSeq" id="WP_121853295.1">
    <property type="nucleotide sequence ID" value="NZ_CP037952.1"/>
</dbReference>
<comment type="catalytic activity">
    <reaction evidence="4 5">
        <text>L-glutaminyl-[peptide chain release factor] + S-adenosyl-L-methionine = N(5)-methyl-L-glutaminyl-[peptide chain release factor] + S-adenosyl-L-homocysteine + H(+)</text>
        <dbReference type="Rhea" id="RHEA:42896"/>
        <dbReference type="Rhea" id="RHEA-COMP:10271"/>
        <dbReference type="Rhea" id="RHEA-COMP:10272"/>
        <dbReference type="ChEBI" id="CHEBI:15378"/>
        <dbReference type="ChEBI" id="CHEBI:30011"/>
        <dbReference type="ChEBI" id="CHEBI:57856"/>
        <dbReference type="ChEBI" id="CHEBI:59789"/>
        <dbReference type="ChEBI" id="CHEBI:61891"/>
        <dbReference type="EC" id="2.1.1.297"/>
    </reaction>
</comment>
<dbReference type="NCBIfam" id="TIGR00536">
    <property type="entry name" value="hemK_fam"/>
    <property type="match status" value="1"/>
</dbReference>
<evidence type="ECO:0000256" key="4">
    <source>
        <dbReference type="ARBA" id="ARBA00048391"/>
    </source>
</evidence>
<dbReference type="FunFam" id="3.40.50.150:FF:000053">
    <property type="entry name" value="Release factor glutamine methyltransferase"/>
    <property type="match status" value="1"/>
</dbReference>
<feature type="binding site" evidence="5">
    <location>
        <position position="194"/>
    </location>
    <ligand>
        <name>S-adenosyl-L-methionine</name>
        <dbReference type="ChEBI" id="CHEBI:59789"/>
    </ligand>
</feature>
<feature type="binding site" evidence="5">
    <location>
        <position position="179"/>
    </location>
    <ligand>
        <name>S-adenosyl-L-methionine</name>
        <dbReference type="ChEBI" id="CHEBI:59789"/>
    </ligand>
</feature>
<evidence type="ECO:0000256" key="1">
    <source>
        <dbReference type="ARBA" id="ARBA00022603"/>
    </source>
</evidence>
<dbReference type="PROSITE" id="PS00092">
    <property type="entry name" value="N6_MTASE"/>
    <property type="match status" value="1"/>
</dbReference>
<gene>
    <name evidence="5 8" type="primary">prmC</name>
    <name evidence="8" type="ORF">D5R81_08865</name>
</gene>